<protein>
    <submittedName>
        <fullName evidence="2">Uncharacterized protein</fullName>
    </submittedName>
</protein>
<reference evidence="3" key="1">
    <citation type="submission" date="2020-05" db="EMBL/GenBank/DDBJ databases">
        <title>Frigoriglobus tundricola gen. nov., sp. nov., a psychrotolerant cellulolytic planctomycete of the family Gemmataceae with two divergent copies of 16S rRNA gene.</title>
        <authorList>
            <person name="Kulichevskaya I.S."/>
            <person name="Ivanova A.A."/>
            <person name="Naumoff D.G."/>
            <person name="Beletsky A.V."/>
            <person name="Rijpstra W.I.C."/>
            <person name="Sinninghe Damste J.S."/>
            <person name="Mardanov A.V."/>
            <person name="Ravin N.V."/>
            <person name="Dedysh S.N."/>
        </authorList>
    </citation>
    <scope>NUCLEOTIDE SEQUENCE [LARGE SCALE GENOMIC DNA]</scope>
    <source>
        <strain evidence="3">PL17</strain>
    </source>
</reference>
<dbReference type="InterPro" id="IPR027417">
    <property type="entry name" value="P-loop_NTPase"/>
</dbReference>
<proteinExistence type="predicted"/>
<accession>A0A6M5YFZ6</accession>
<dbReference type="EMBL" id="CP053452">
    <property type="protein sequence ID" value="QJW92898.1"/>
    <property type="molecule type" value="Genomic_DNA"/>
</dbReference>
<name>A0A6M5YFZ6_9BACT</name>
<organism evidence="2 3">
    <name type="scientific">Frigoriglobus tundricola</name>
    <dbReference type="NCBI Taxonomy" id="2774151"/>
    <lineage>
        <taxon>Bacteria</taxon>
        <taxon>Pseudomonadati</taxon>
        <taxon>Planctomycetota</taxon>
        <taxon>Planctomycetia</taxon>
        <taxon>Gemmatales</taxon>
        <taxon>Gemmataceae</taxon>
        <taxon>Frigoriglobus</taxon>
    </lineage>
</organism>
<feature type="compositionally biased region" description="Pro residues" evidence="1">
    <location>
        <begin position="24"/>
        <end position="33"/>
    </location>
</feature>
<dbReference type="Proteomes" id="UP000503447">
    <property type="component" value="Chromosome"/>
</dbReference>
<dbReference type="AlphaFoldDB" id="A0A6M5YFZ6"/>
<gene>
    <name evidence="2" type="ORF">FTUN_0395</name>
</gene>
<feature type="region of interest" description="Disordered" evidence="1">
    <location>
        <begin position="1"/>
        <end position="36"/>
    </location>
</feature>
<keyword evidence="3" id="KW-1185">Reference proteome</keyword>
<dbReference type="Gene3D" id="3.40.50.300">
    <property type="entry name" value="P-loop containing nucleotide triphosphate hydrolases"/>
    <property type="match status" value="1"/>
</dbReference>
<sequence length="851" mass="93448">MSRGPPGDPLHPFSSHNRSEPMSPADPPIPADPATPRVLLFGHRGAGKSALIGALLQAGATQGETLRGEVVHSSVDLPRIRDAVYSGTQIEPSQRVLVSYTIRLRPWRIDSQALIEPLTVILDDCDGKAAESLLEDPEPITRRVPDSPVAQAVVGADAIVLLVDAASTDAELTEAFTEFKTFLEVVGRAKTDAREVGGFPVFLVLTQCDRLARPGDTERTWEERVRHRAETAWAAFDAFLKDADDHDVAPAPFLPFGSVHLDVLAVAVRRPPVPGVLSPLSQPYQVAELFRDCFAQAKAHRARARASDTRLKWTARLALTAVAALLTSFAVVALFPPQPSGPGLAEKVRTYERFEPPAASRLADDQIERNKNALLRFKLDGDYPDLPPDLRGFVESRIKEIEDYEAFRSQLAATPAPASARNLPDLYKIRATLTSALDLPPEYAWGETAAAVLRRKWLDDVKAIEQAEADMVAYYRKYDTEATALLLTRVFDAGWLARIATLTEEGDRPPFPLKNPIPNSPTVNQPRGEPVAYSVPYEFDEVYHVRRGWQQARDRLAHLRDLADALGATTPPTRPAAVLMLPEPNGVDSASLATERLAALREAYPDLAEDGSEWEAQNFPDPARTELTTRLQKSFANGVRHVQKLMKVQDTKDGWKALAGTLSDPTYREWGQLLQLLDRLQNPSAPDPVTILSHFLSDLDTKAFELDLRGFELTVPLDLTVGLDRVEPVGPLALTLTRGQNAPVTVKFTVSKGDTHDNVTVYRLTPEGGTKLAYYAGDDLRAELPVRAGTQSLALRWDTGDSNTFRFDRLGREPRLTKPTSGTEPATGVKLVPTSGSTVPRFPVLMPLTTK</sequence>
<dbReference type="KEGG" id="ftj:FTUN_0395"/>
<feature type="region of interest" description="Disordered" evidence="1">
    <location>
        <begin position="811"/>
        <end position="834"/>
    </location>
</feature>
<evidence type="ECO:0000313" key="2">
    <source>
        <dbReference type="EMBL" id="QJW92898.1"/>
    </source>
</evidence>
<evidence type="ECO:0000313" key="3">
    <source>
        <dbReference type="Proteomes" id="UP000503447"/>
    </source>
</evidence>
<dbReference type="SUPFAM" id="SSF52540">
    <property type="entry name" value="P-loop containing nucleoside triphosphate hydrolases"/>
    <property type="match status" value="1"/>
</dbReference>
<evidence type="ECO:0000256" key="1">
    <source>
        <dbReference type="SAM" id="MobiDB-lite"/>
    </source>
</evidence>